<reference evidence="3" key="1">
    <citation type="submission" date="2023-03" db="EMBL/GenBank/DDBJ databases">
        <authorList>
            <person name="Steffen K."/>
            <person name="Cardenas P."/>
        </authorList>
    </citation>
    <scope>NUCLEOTIDE SEQUENCE</scope>
</reference>
<dbReference type="InterPro" id="IPR013783">
    <property type="entry name" value="Ig-like_fold"/>
</dbReference>
<keyword evidence="1" id="KW-0677">Repeat</keyword>
<dbReference type="SUPFAM" id="SSF49265">
    <property type="entry name" value="Fibronectin type III"/>
    <property type="match status" value="2"/>
</dbReference>
<feature type="domain" description="Fibronectin type-III" evidence="2">
    <location>
        <begin position="1"/>
        <end position="73"/>
    </location>
</feature>
<evidence type="ECO:0000313" key="4">
    <source>
        <dbReference type="Proteomes" id="UP001174909"/>
    </source>
</evidence>
<comment type="caution">
    <text evidence="3">The sequence shown here is derived from an EMBL/GenBank/DDBJ whole genome shotgun (WGS) entry which is preliminary data.</text>
</comment>
<name>A0AA35THF1_GEOBA</name>
<dbReference type="Pfam" id="PF00041">
    <property type="entry name" value="fn3"/>
    <property type="match status" value="3"/>
</dbReference>
<dbReference type="SMART" id="SM00060">
    <property type="entry name" value="FN3"/>
    <property type="match status" value="3"/>
</dbReference>
<proteinExistence type="predicted"/>
<protein>
    <submittedName>
        <fullName evidence="3">Tyrosine-protein phosphatase Lar-like</fullName>
    </submittedName>
</protein>
<dbReference type="InterPro" id="IPR003961">
    <property type="entry name" value="FN3_dom"/>
</dbReference>
<dbReference type="PANTHER" id="PTHR13817:SF73">
    <property type="entry name" value="FIBRONECTIN TYPE-III DOMAIN-CONTAINING PROTEIN"/>
    <property type="match status" value="1"/>
</dbReference>
<dbReference type="Proteomes" id="UP001174909">
    <property type="component" value="Unassembled WGS sequence"/>
</dbReference>
<organism evidence="3 4">
    <name type="scientific">Geodia barretti</name>
    <name type="common">Barrett's horny sponge</name>
    <dbReference type="NCBI Taxonomy" id="519541"/>
    <lineage>
        <taxon>Eukaryota</taxon>
        <taxon>Metazoa</taxon>
        <taxon>Porifera</taxon>
        <taxon>Demospongiae</taxon>
        <taxon>Heteroscleromorpha</taxon>
        <taxon>Tetractinellida</taxon>
        <taxon>Astrophorina</taxon>
        <taxon>Geodiidae</taxon>
        <taxon>Geodia</taxon>
    </lineage>
</organism>
<evidence type="ECO:0000259" key="2">
    <source>
        <dbReference type="PROSITE" id="PS50853"/>
    </source>
</evidence>
<feature type="non-terminal residue" evidence="3">
    <location>
        <position position="267"/>
    </location>
</feature>
<dbReference type="Gene3D" id="2.60.40.10">
    <property type="entry name" value="Immunoglobulins"/>
    <property type="match status" value="3"/>
</dbReference>
<dbReference type="PROSITE" id="PS50853">
    <property type="entry name" value="FN3"/>
    <property type="match status" value="3"/>
</dbReference>
<feature type="non-terminal residue" evidence="3">
    <location>
        <position position="1"/>
    </location>
</feature>
<evidence type="ECO:0000256" key="1">
    <source>
        <dbReference type="ARBA" id="ARBA00022737"/>
    </source>
</evidence>
<accession>A0AA35THF1</accession>
<gene>
    <name evidence="3" type="ORF">GBAR_LOCUS26553</name>
</gene>
<dbReference type="PRINTS" id="PR00014">
    <property type="entry name" value="FNTYPEIII"/>
</dbReference>
<dbReference type="InterPro" id="IPR050964">
    <property type="entry name" value="Striated_Muscle_Regulatory"/>
</dbReference>
<dbReference type="InterPro" id="IPR036116">
    <property type="entry name" value="FN3_sf"/>
</dbReference>
<sequence length="267" mass="26680">VTWTPPDPLDGITGYTISYTGGGSSGSEAVSGGNTMSHTLTGLTNGQTYTISIVATTNANGLSSAPVQATVGLVPSAPVLDSTPTVTTDTITISGSVPSGSVVTGYVVQWQRDTSLVCPDLRDDGSITETSSSFTGHTITGLEPGNRYTITVTVSNGAGSGPVSNAVTAMTEEAAPSGAPGPITLVTVTPNSAIVQWGEVICPQRNGEITDYTVTATNSGGMEEGTASINVDARQATISGLTPSTQYTVSVAAVNSAGTGPSTTLSV</sequence>
<dbReference type="CDD" id="cd00063">
    <property type="entry name" value="FN3"/>
    <property type="match status" value="3"/>
</dbReference>
<dbReference type="FunFam" id="2.60.40.10:FF:000028">
    <property type="entry name" value="Neuronal cell adhesion molecule"/>
    <property type="match status" value="1"/>
</dbReference>
<feature type="domain" description="Fibronectin type-III" evidence="2">
    <location>
        <begin position="74"/>
        <end position="174"/>
    </location>
</feature>
<feature type="domain" description="Fibronectin type-III" evidence="2">
    <location>
        <begin position="179"/>
        <end position="267"/>
    </location>
</feature>
<evidence type="ECO:0000313" key="3">
    <source>
        <dbReference type="EMBL" id="CAI8048073.1"/>
    </source>
</evidence>
<dbReference type="EMBL" id="CASHTH010003698">
    <property type="protein sequence ID" value="CAI8048073.1"/>
    <property type="molecule type" value="Genomic_DNA"/>
</dbReference>
<dbReference type="AlphaFoldDB" id="A0AA35THF1"/>
<keyword evidence="4" id="KW-1185">Reference proteome</keyword>
<dbReference type="PANTHER" id="PTHR13817">
    <property type="entry name" value="TITIN"/>
    <property type="match status" value="1"/>
</dbReference>